<keyword evidence="1" id="KW-0479">Metal-binding</keyword>
<dbReference type="AlphaFoldDB" id="A9D6R9"/>
<evidence type="ECO:0000313" key="4">
    <source>
        <dbReference type="EMBL" id="EDQ33579.1"/>
    </source>
</evidence>
<accession>A9D6R9</accession>
<dbReference type="eggNOG" id="COG3536">
    <property type="taxonomic scope" value="Bacteria"/>
</dbReference>
<protein>
    <recommendedName>
        <fullName evidence="3">Gamma-butyrobetaine hydroxylase-like N-terminal domain-containing protein</fullName>
    </recommendedName>
</protein>
<dbReference type="RefSeq" id="WP_007197794.1">
    <property type="nucleotide sequence ID" value="NZ_CM002917.1"/>
</dbReference>
<dbReference type="OrthoDB" id="9794178at2"/>
<dbReference type="InterPro" id="IPR010376">
    <property type="entry name" value="GBBH-like_N"/>
</dbReference>
<keyword evidence="2" id="KW-0408">Iron</keyword>
<dbReference type="InterPro" id="IPR038492">
    <property type="entry name" value="GBBH-like_N_sf"/>
</dbReference>
<organism evidence="4 5">
    <name type="scientific">Hoeflea phototrophica (strain DSM 17068 / NCIMB 14078 / DFL-43)</name>
    <dbReference type="NCBI Taxonomy" id="411684"/>
    <lineage>
        <taxon>Bacteria</taxon>
        <taxon>Pseudomonadati</taxon>
        <taxon>Pseudomonadota</taxon>
        <taxon>Alphaproteobacteria</taxon>
        <taxon>Hyphomicrobiales</taxon>
        <taxon>Rhizobiaceae</taxon>
        <taxon>Hoeflea</taxon>
    </lineage>
</organism>
<dbReference type="Pfam" id="PF06155">
    <property type="entry name" value="GBBH-like_N"/>
    <property type="match status" value="1"/>
</dbReference>
<gene>
    <name evidence="4" type="ORF">HPDFL43_10092</name>
</gene>
<evidence type="ECO:0000313" key="5">
    <source>
        <dbReference type="Proteomes" id="UP000004291"/>
    </source>
</evidence>
<reference evidence="4 5" key="2">
    <citation type="submission" date="2012-06" db="EMBL/GenBank/DDBJ databases">
        <authorList>
            <person name="Fiebig A."/>
        </authorList>
    </citation>
    <scope>NUCLEOTIDE SEQUENCE [LARGE SCALE GENOMIC DNA]</scope>
    <source>
        <strain evidence="4 5">DFL-43</strain>
    </source>
</reference>
<reference evidence="4 5" key="1">
    <citation type="submission" date="2007-10" db="EMBL/GenBank/DDBJ databases">
        <authorList>
            <person name="Wagner-Dobler I."/>
            <person name="Ferriera S."/>
            <person name="Johnson J."/>
            <person name="Kravitz S."/>
            <person name="Beeson K."/>
            <person name="Sutton G."/>
            <person name="Rogers Y.-H."/>
            <person name="Friedman R."/>
            <person name="Frazier M."/>
            <person name="Venter J.C."/>
        </authorList>
    </citation>
    <scope>NUCLEOTIDE SEQUENCE [LARGE SCALE GENOMIC DNA]</scope>
    <source>
        <strain evidence="4 5">DFL-43</strain>
    </source>
</reference>
<dbReference type="GO" id="GO:0046872">
    <property type="term" value="F:metal ion binding"/>
    <property type="evidence" value="ECO:0007669"/>
    <property type="project" value="UniProtKB-KW"/>
</dbReference>
<name>A9D6R9_HOEPD</name>
<dbReference type="HOGENOM" id="CLU_117841_0_1_5"/>
<sequence length="122" mass="13594">MVEHEKAWPEELRVSADRKTLSVRFTDGRAYGLEAELLRVRSPSAEVQGHSPEQRVTVGGKSEVTITKVLPVGNYAVRLTFDDGHDTGIFTWKFLSETGADKDARWAEYIAELADKGLSRTS</sequence>
<evidence type="ECO:0000256" key="1">
    <source>
        <dbReference type="ARBA" id="ARBA00022723"/>
    </source>
</evidence>
<evidence type="ECO:0000259" key="3">
    <source>
        <dbReference type="Pfam" id="PF06155"/>
    </source>
</evidence>
<dbReference type="Proteomes" id="UP000004291">
    <property type="component" value="Chromosome"/>
</dbReference>
<dbReference type="PANTHER" id="PTHR35303:SF5">
    <property type="entry name" value="OS02G0197800 PROTEIN"/>
    <property type="match status" value="1"/>
</dbReference>
<keyword evidence="5" id="KW-1185">Reference proteome</keyword>
<dbReference type="STRING" id="411684.HPDFL43_10092"/>
<feature type="domain" description="Gamma-butyrobetaine hydroxylase-like N-terminal" evidence="3">
    <location>
        <begin position="13"/>
        <end position="95"/>
    </location>
</feature>
<dbReference type="EMBL" id="ABIA03000002">
    <property type="protein sequence ID" value="EDQ33579.1"/>
    <property type="molecule type" value="Genomic_DNA"/>
</dbReference>
<comment type="caution">
    <text evidence="4">The sequence shown here is derived from an EMBL/GenBank/DDBJ whole genome shotgun (WGS) entry which is preliminary data.</text>
</comment>
<dbReference type="Gene3D" id="3.30.2020.30">
    <property type="match status" value="1"/>
</dbReference>
<proteinExistence type="predicted"/>
<evidence type="ECO:0000256" key="2">
    <source>
        <dbReference type="ARBA" id="ARBA00023004"/>
    </source>
</evidence>
<dbReference type="PANTHER" id="PTHR35303">
    <property type="entry name" value="OS02G0197800 PROTEIN"/>
    <property type="match status" value="1"/>
</dbReference>